<evidence type="ECO:0000256" key="4">
    <source>
        <dbReference type="SAM" id="MobiDB-lite"/>
    </source>
</evidence>
<dbReference type="InterPro" id="IPR019775">
    <property type="entry name" value="WD40_repeat_CS"/>
</dbReference>
<feature type="compositionally biased region" description="Acidic residues" evidence="4">
    <location>
        <begin position="1137"/>
        <end position="1158"/>
    </location>
</feature>
<dbReference type="PROSITE" id="PS50294">
    <property type="entry name" value="WD_REPEATS_REGION"/>
    <property type="match status" value="4"/>
</dbReference>
<dbReference type="GeneID" id="119734087"/>
<dbReference type="AlphaFoldDB" id="A0A914AHB4"/>
<evidence type="ECO:0000256" key="3">
    <source>
        <dbReference type="PROSITE-ProRule" id="PRU00221"/>
    </source>
</evidence>
<reference evidence="6" key="1">
    <citation type="submission" date="2022-11" db="UniProtKB">
        <authorList>
            <consortium name="EnsemblMetazoa"/>
        </authorList>
    </citation>
    <scope>IDENTIFICATION</scope>
</reference>
<dbReference type="Pfam" id="PF13499">
    <property type="entry name" value="EF-hand_7"/>
    <property type="match status" value="1"/>
</dbReference>
<dbReference type="OrthoDB" id="75172at2759"/>
<dbReference type="InterPro" id="IPR051242">
    <property type="entry name" value="WD-EF-hand_domain"/>
</dbReference>
<feature type="repeat" description="WD" evidence="3">
    <location>
        <begin position="795"/>
        <end position="836"/>
    </location>
</feature>
<dbReference type="PROSITE" id="PS00678">
    <property type="entry name" value="WD_REPEATS_1"/>
    <property type="match status" value="2"/>
</dbReference>
<feature type="compositionally biased region" description="Polar residues" evidence="4">
    <location>
        <begin position="166"/>
        <end position="177"/>
    </location>
</feature>
<keyword evidence="1 3" id="KW-0853">WD repeat</keyword>
<feature type="region of interest" description="Disordered" evidence="4">
    <location>
        <begin position="25"/>
        <end position="47"/>
    </location>
</feature>
<dbReference type="SUPFAM" id="SSF50978">
    <property type="entry name" value="WD40 repeat-like"/>
    <property type="match status" value="3"/>
</dbReference>
<dbReference type="PANTHER" id="PTHR44324:SF4">
    <property type="entry name" value="WD40 REPEAT DOMAIN 95"/>
    <property type="match status" value="1"/>
</dbReference>
<dbReference type="InterPro" id="IPR001680">
    <property type="entry name" value="WD40_rpt"/>
</dbReference>
<feature type="region of interest" description="Disordered" evidence="4">
    <location>
        <begin position="142"/>
        <end position="213"/>
    </location>
</feature>
<evidence type="ECO:0000313" key="6">
    <source>
        <dbReference type="EnsemblMetazoa" id="XP_038063380.1"/>
    </source>
</evidence>
<evidence type="ECO:0000259" key="5">
    <source>
        <dbReference type="PROSITE" id="PS50222"/>
    </source>
</evidence>
<feature type="repeat" description="WD" evidence="3">
    <location>
        <begin position="1051"/>
        <end position="1082"/>
    </location>
</feature>
<dbReference type="EnsemblMetazoa" id="XM_038207452.1">
    <property type="protein sequence ID" value="XP_038063380.1"/>
    <property type="gene ID" value="LOC119734087"/>
</dbReference>
<dbReference type="SUPFAM" id="SSF47473">
    <property type="entry name" value="EF-hand"/>
    <property type="match status" value="1"/>
</dbReference>
<keyword evidence="2" id="KW-0677">Repeat</keyword>
<feature type="domain" description="EF-hand" evidence="5">
    <location>
        <begin position="278"/>
        <end position="313"/>
    </location>
</feature>
<dbReference type="Gene3D" id="1.10.238.10">
    <property type="entry name" value="EF-hand"/>
    <property type="match status" value="1"/>
</dbReference>
<dbReference type="PROSITE" id="PS50082">
    <property type="entry name" value="WD_REPEATS_2"/>
    <property type="match status" value="5"/>
</dbReference>
<evidence type="ECO:0000256" key="2">
    <source>
        <dbReference type="ARBA" id="ARBA00022737"/>
    </source>
</evidence>
<dbReference type="GO" id="GO:0005509">
    <property type="term" value="F:calcium ion binding"/>
    <property type="evidence" value="ECO:0007669"/>
    <property type="project" value="InterPro"/>
</dbReference>
<dbReference type="InterPro" id="IPR015943">
    <property type="entry name" value="WD40/YVTN_repeat-like_dom_sf"/>
</dbReference>
<dbReference type="InterPro" id="IPR002048">
    <property type="entry name" value="EF_hand_dom"/>
</dbReference>
<dbReference type="Gene3D" id="2.130.10.10">
    <property type="entry name" value="YVTN repeat-like/Quinoprotein amine dehydrogenase"/>
    <property type="match status" value="4"/>
</dbReference>
<keyword evidence="7" id="KW-1185">Reference proteome</keyword>
<dbReference type="OMA" id="INIREPN"/>
<accession>A0A914AHB4</accession>
<protein>
    <recommendedName>
        <fullName evidence="5">EF-hand domain-containing protein</fullName>
    </recommendedName>
</protein>
<feature type="region of interest" description="Disordered" evidence="4">
    <location>
        <begin position="1134"/>
        <end position="1173"/>
    </location>
</feature>
<dbReference type="RefSeq" id="XP_038063380.1">
    <property type="nucleotide sequence ID" value="XM_038207452.1"/>
</dbReference>
<proteinExistence type="predicted"/>
<sequence length="1257" mass="141993">MATLDTDSLAISIISAANSVCKSQHSSRASLTGQQAGKRRQSTAKQRMKGAVAVVTAARTLAWTTPQSSWHDLRDGRDQKWAMVWHNRRLNRRLLSTEKYQELSNRFFGGVFSSGNWGSSGFVGSMPHCRPTTSEKQLLEAVENEDDARKRTVTPGRRMGKPIRPTSAQAKLQSRGTPSVLEETRPATAAAGTRGGVGHPGFTPPGSRGQVGHHHQTATTAWGSRVNDDIPKIETQVRRLTVGAVDGLAERADSVITRSRHTAHSAPVTKIEERINLEHLHKLKHSFETADSENSGTLTLEQFKSVIRSSLALRGRNDEQITALFMKIDSNSEGFIEWDQFCTYMQLEYEEKEDAYRRQKDVDMHTPANIEYMPHREPVLRITNMSDGTFVATSQDGTISFWNGSLELKRTRSVMTEQNATRQKPKWVTDFVLMPQYNKLILCTGDREIQFYELSTFEPYCQVTGLETTPLKIAYCATGYDECLIMYGDSEGCINIIIINGTGETLRTWKKMPKTEGIASVTLEKVAHSPLTRFVRWKVHNDWVAELRYYEEIRSIMSCSNNESTALVIGCTTGSTHVEAQLKEIKEHSNFPDAADKKLKLAQQNYAHAKRRLDADQTTFRIHKGVKVFDFCKEKNLIITGGMDRIVRMWNPYVPSKPTGMLRGHNAPIFSLYIAPDENRVYSISQDKTIKVWDIKDQVCMLTIRPKTHKVRGDLQACHYNKVAKGFAIATDQMALLSHRSNRIQQNGEVAYSHKEPVHCAKYNPSFKHIVSCSDGSVVKIWDFETGNAVFEFSQAHDNNAITAMTFDTSNRRLITGGRDGKLKIWNYNNGHCLKRLEREDDFDEITDVTYIEMNKNRFIISVGWDRHINMYTDNSEDFRHIQHPLPKWADDLRDGHKEDILSVAVCLPSLLATSSYDGEVIVWNLISGHIYCHLRSPVPENYVARELDGDNSICKLLFLCTRKDNKNAAQLIASGPRGSIHFWNVYNGGVLFSQFSSSKNSSAPVTTMQLTDDDSTLFAGDARGFVTAWDTEGYCQFGKEEEPPALLGSWRAHIESITSMNLVQSHNILLTSSLDCTVRLWTTEGHYIGTLGQQQPWDIYNPSTYAHPMVPYDVLVDPVSMPDHPVLDLKVSNGVFEEEEDDDNQEGEEEEGEEEPNEKEAEKEERKSDVISVSTFMTGTQFQYDDDTIAEELKQKPFNKGTGKRLRHEKLKPTPMDRGGPNAYQNLKCFELADTPPISPPSRSREKNDDPFGFQF</sequence>
<dbReference type="Proteomes" id="UP000887568">
    <property type="component" value="Unplaced"/>
</dbReference>
<evidence type="ECO:0000256" key="1">
    <source>
        <dbReference type="ARBA" id="ARBA00022574"/>
    </source>
</evidence>
<evidence type="ECO:0000313" key="7">
    <source>
        <dbReference type="Proteomes" id="UP000887568"/>
    </source>
</evidence>
<dbReference type="PROSITE" id="PS50222">
    <property type="entry name" value="EF_HAND_2"/>
    <property type="match status" value="2"/>
</dbReference>
<dbReference type="SMART" id="SM00320">
    <property type="entry name" value="WD40"/>
    <property type="match status" value="11"/>
</dbReference>
<dbReference type="PANTHER" id="PTHR44324">
    <property type="entry name" value="WD40 REPEAT DOMAIN 95"/>
    <property type="match status" value="1"/>
</dbReference>
<feature type="compositionally biased region" description="Polar residues" evidence="4">
    <location>
        <begin position="25"/>
        <end position="35"/>
    </location>
</feature>
<dbReference type="InterPro" id="IPR036322">
    <property type="entry name" value="WD40_repeat_dom_sf"/>
</dbReference>
<dbReference type="Pfam" id="PF00400">
    <property type="entry name" value="WD40"/>
    <property type="match status" value="7"/>
</dbReference>
<feature type="region of interest" description="Disordered" evidence="4">
    <location>
        <begin position="1195"/>
        <end position="1257"/>
    </location>
</feature>
<organism evidence="6 7">
    <name type="scientific">Patiria miniata</name>
    <name type="common">Bat star</name>
    <name type="synonym">Asterina miniata</name>
    <dbReference type="NCBI Taxonomy" id="46514"/>
    <lineage>
        <taxon>Eukaryota</taxon>
        <taxon>Metazoa</taxon>
        <taxon>Echinodermata</taxon>
        <taxon>Eleutherozoa</taxon>
        <taxon>Asterozoa</taxon>
        <taxon>Asteroidea</taxon>
        <taxon>Valvatacea</taxon>
        <taxon>Valvatida</taxon>
        <taxon>Asterinidae</taxon>
        <taxon>Patiria</taxon>
    </lineage>
</organism>
<feature type="compositionally biased region" description="Basic and acidic residues" evidence="4">
    <location>
        <begin position="1159"/>
        <end position="1170"/>
    </location>
</feature>
<dbReference type="InterPro" id="IPR011992">
    <property type="entry name" value="EF-hand-dom_pair"/>
</dbReference>
<feature type="repeat" description="WD" evidence="3">
    <location>
        <begin position="894"/>
        <end position="926"/>
    </location>
</feature>
<name>A0A914AHB4_PATMI</name>
<feature type="repeat" description="WD" evidence="3">
    <location>
        <begin position="662"/>
        <end position="703"/>
    </location>
</feature>
<feature type="domain" description="EF-hand" evidence="5">
    <location>
        <begin position="316"/>
        <end position="351"/>
    </location>
</feature>
<feature type="compositionally biased region" description="Basic residues" evidence="4">
    <location>
        <begin position="37"/>
        <end position="47"/>
    </location>
</feature>
<feature type="repeat" description="WD" evidence="3">
    <location>
        <begin position="751"/>
        <end position="792"/>
    </location>
</feature>